<accession>A0A8E2AV98</accession>
<proteinExistence type="predicted"/>
<name>A0A8E2AV98_9APHY</name>
<keyword evidence="2" id="KW-1185">Reference proteome</keyword>
<gene>
    <name evidence="1" type="ORF">OBBRIDRAFT_803153</name>
</gene>
<dbReference type="Proteomes" id="UP000250043">
    <property type="component" value="Unassembled WGS sequence"/>
</dbReference>
<evidence type="ECO:0000313" key="2">
    <source>
        <dbReference type="Proteomes" id="UP000250043"/>
    </source>
</evidence>
<evidence type="ECO:0000313" key="1">
    <source>
        <dbReference type="EMBL" id="OCH91606.1"/>
    </source>
</evidence>
<sequence>MPQILPPICHTFPANSSSLGQLNLFQTGVPTNRRKSTAASRRGKKGRVSVIASTVANDTLQASQDAAPSTLVEGELAGSNITSKEDEVNLVPTDHNTDSNTGCKQADEQRAVVGATDSTSENSLLVGGWKTLSNTPLDVLIEGLRKLESPINIATVPHVYDIVFDNLDAPLPVYGNFIRKPLYYHVGIEHAWSKFTPSAWVGMAYLITAVPGNVRGRARIRDCGIHWTLRSACRDVAVSMGCASARGQPIGGLPEGQLDPAIRNAFVSCRTIERANHILAIILLKCMDIANDIKLRLRDTSPIGPLDYGMKAW</sequence>
<organism evidence="1 2">
    <name type="scientific">Obba rivulosa</name>
    <dbReference type="NCBI Taxonomy" id="1052685"/>
    <lineage>
        <taxon>Eukaryota</taxon>
        <taxon>Fungi</taxon>
        <taxon>Dikarya</taxon>
        <taxon>Basidiomycota</taxon>
        <taxon>Agaricomycotina</taxon>
        <taxon>Agaricomycetes</taxon>
        <taxon>Polyporales</taxon>
        <taxon>Gelatoporiaceae</taxon>
        <taxon>Obba</taxon>
    </lineage>
</organism>
<protein>
    <submittedName>
        <fullName evidence="1">Uncharacterized protein</fullName>
    </submittedName>
</protein>
<reference evidence="1 2" key="1">
    <citation type="submission" date="2016-07" db="EMBL/GenBank/DDBJ databases">
        <title>Draft genome of the white-rot fungus Obba rivulosa 3A-2.</title>
        <authorList>
            <consortium name="DOE Joint Genome Institute"/>
            <person name="Miettinen O."/>
            <person name="Riley R."/>
            <person name="Acob R."/>
            <person name="Barry K."/>
            <person name="Cullen D."/>
            <person name="De Vries R."/>
            <person name="Hainaut M."/>
            <person name="Hatakka A."/>
            <person name="Henrissat B."/>
            <person name="Hilden K."/>
            <person name="Kuo R."/>
            <person name="Labutti K."/>
            <person name="Lipzen A."/>
            <person name="Makela M.R."/>
            <person name="Sandor L."/>
            <person name="Spatafora J.W."/>
            <person name="Grigoriev I.V."/>
            <person name="Hibbett D.S."/>
        </authorList>
    </citation>
    <scope>NUCLEOTIDE SEQUENCE [LARGE SCALE GENOMIC DNA]</scope>
    <source>
        <strain evidence="1 2">3A-2</strain>
    </source>
</reference>
<dbReference type="AlphaFoldDB" id="A0A8E2AV98"/>
<dbReference type="EMBL" id="KV722382">
    <property type="protein sequence ID" value="OCH91606.1"/>
    <property type="molecule type" value="Genomic_DNA"/>
</dbReference>